<evidence type="ECO:0000256" key="1">
    <source>
        <dbReference type="SAM" id="Phobius"/>
    </source>
</evidence>
<name>A0ABV0GJJ5_9BURK</name>
<reference evidence="2 3" key="1">
    <citation type="submission" date="2024-05" db="EMBL/GenBank/DDBJ databases">
        <title>Roseateles sp. 2.12 16S ribosomal RNA gene Genome sequencing and assembly.</title>
        <authorList>
            <person name="Woo H."/>
        </authorList>
    </citation>
    <scope>NUCLEOTIDE SEQUENCE [LARGE SCALE GENOMIC DNA]</scope>
    <source>
        <strain evidence="2 3">2.12</strain>
    </source>
</reference>
<proteinExistence type="predicted"/>
<dbReference type="EMBL" id="JBDPZC010000012">
    <property type="protein sequence ID" value="MEO3715190.1"/>
    <property type="molecule type" value="Genomic_DNA"/>
</dbReference>
<keyword evidence="1" id="KW-1133">Transmembrane helix</keyword>
<dbReference type="Proteomes" id="UP001462640">
    <property type="component" value="Unassembled WGS sequence"/>
</dbReference>
<gene>
    <name evidence="2" type="ORF">ABDJ40_20680</name>
</gene>
<comment type="caution">
    <text evidence="2">The sequence shown here is derived from an EMBL/GenBank/DDBJ whole genome shotgun (WGS) entry which is preliminary data.</text>
</comment>
<organism evidence="2 3">
    <name type="scientific">Roseateles flavus</name>
    <dbReference type="NCBI Taxonomy" id="3149041"/>
    <lineage>
        <taxon>Bacteria</taxon>
        <taxon>Pseudomonadati</taxon>
        <taxon>Pseudomonadota</taxon>
        <taxon>Betaproteobacteria</taxon>
        <taxon>Burkholderiales</taxon>
        <taxon>Sphaerotilaceae</taxon>
        <taxon>Roseateles</taxon>
    </lineage>
</organism>
<accession>A0ABV0GJJ5</accession>
<keyword evidence="1" id="KW-0472">Membrane</keyword>
<keyword evidence="1" id="KW-0812">Transmembrane</keyword>
<dbReference type="RefSeq" id="WP_347612500.1">
    <property type="nucleotide sequence ID" value="NZ_JBDPZC010000012.1"/>
</dbReference>
<evidence type="ECO:0000313" key="3">
    <source>
        <dbReference type="Proteomes" id="UP001462640"/>
    </source>
</evidence>
<keyword evidence="3" id="KW-1185">Reference proteome</keyword>
<protein>
    <submittedName>
        <fullName evidence="2">Uncharacterized protein</fullName>
    </submittedName>
</protein>
<sequence>MNMEWSSLAMGFGPAVLVVLAVYLLCWVFAVCWNHAVVPIWQMPRITKLQAFALLILLSVAGSAWQGVVQYKRQEIVTREAPPARGR</sequence>
<feature type="transmembrane region" description="Helical" evidence="1">
    <location>
        <begin position="49"/>
        <end position="69"/>
    </location>
</feature>
<feature type="transmembrane region" description="Helical" evidence="1">
    <location>
        <begin position="12"/>
        <end position="37"/>
    </location>
</feature>
<evidence type="ECO:0000313" key="2">
    <source>
        <dbReference type="EMBL" id="MEO3715190.1"/>
    </source>
</evidence>